<keyword evidence="1" id="KW-1133">Transmembrane helix</keyword>
<evidence type="ECO:0000313" key="4">
    <source>
        <dbReference type="Proteomes" id="UP001595796"/>
    </source>
</evidence>
<proteinExistence type="predicted"/>
<feature type="transmembrane region" description="Helical" evidence="1">
    <location>
        <begin position="268"/>
        <end position="288"/>
    </location>
</feature>
<name>A0ABV9Z5N6_9HYPH</name>
<dbReference type="EC" id="2.4.-.-" evidence="3"/>
<gene>
    <name evidence="3" type="ORF">ACFPFW_14135</name>
</gene>
<feature type="transmembrane region" description="Helical" evidence="1">
    <location>
        <begin position="148"/>
        <end position="166"/>
    </location>
</feature>
<feature type="transmembrane region" description="Helical" evidence="1">
    <location>
        <begin position="366"/>
        <end position="387"/>
    </location>
</feature>
<keyword evidence="1" id="KW-0812">Transmembrane</keyword>
<feature type="transmembrane region" description="Helical" evidence="1">
    <location>
        <begin position="335"/>
        <end position="354"/>
    </location>
</feature>
<keyword evidence="3" id="KW-0328">Glycosyltransferase</keyword>
<dbReference type="InterPro" id="IPR038731">
    <property type="entry name" value="RgtA/B/C-like"/>
</dbReference>
<sequence>MTDAAVGRTRSQRLAAGLDRVLDVLANARAITAFWLFYVLVLGSLRLVRSSFLPFDDALSAEVMQGRFSWVYQARNPPLYEWLLWAVQQGMGPGVAGHLFLRSLIIVAIGVLTFDLVRAATGRPRVGVAASLSLLCFYWFGWHVHDSLTQSLLLILFIFGLMRALILFMEQPGLRSAILLGICVGLGLLSKWSFSLPAAAAAAAILSDRELRGQFARPCLLVVPLIALVLVAPTGFWLYMHQSRFAETVGGVMTGEGQNHAMRALEGLIRLPIALFLFLSPWLVAFAIGAGRPRAWFPASPSPVIRLLVRLSLATLVILGASILVVGIANIREHYLYPVGLPLIIALWAAVAGSTREEPVLRVTTAASILFGALVLGIKVAMAANALMPSDKVAKDLVPYQGLAQTLTSSGLGAEAFIASDHILAGQLIAAMPRATVVSQSTRRATVPGTYRPSQQCILIWPKGGAPAGNRLAGLGIAETSAKISMLSIFGSPGGIGPARRGEFELADLGRDAEPCRRLIGTGETAIQ</sequence>
<feature type="transmembrane region" description="Helical" evidence="1">
    <location>
        <begin position="178"/>
        <end position="203"/>
    </location>
</feature>
<feature type="transmembrane region" description="Helical" evidence="1">
    <location>
        <begin position="126"/>
        <end position="142"/>
    </location>
</feature>
<evidence type="ECO:0000259" key="2">
    <source>
        <dbReference type="Pfam" id="PF13231"/>
    </source>
</evidence>
<feature type="transmembrane region" description="Helical" evidence="1">
    <location>
        <begin position="308"/>
        <end position="328"/>
    </location>
</feature>
<feature type="transmembrane region" description="Helical" evidence="1">
    <location>
        <begin position="95"/>
        <end position="114"/>
    </location>
</feature>
<feature type="domain" description="Glycosyltransferase RgtA/B/C/D-like" evidence="2">
    <location>
        <begin position="76"/>
        <end position="237"/>
    </location>
</feature>
<evidence type="ECO:0000256" key="1">
    <source>
        <dbReference type="SAM" id="Phobius"/>
    </source>
</evidence>
<keyword evidence="3" id="KW-0808">Transferase</keyword>
<comment type="caution">
    <text evidence="3">The sequence shown here is derived from an EMBL/GenBank/DDBJ whole genome shotgun (WGS) entry which is preliminary data.</text>
</comment>
<accession>A0ABV9Z5N6</accession>
<dbReference type="RefSeq" id="WP_114957721.1">
    <property type="nucleotide sequence ID" value="NZ_JBHSJF010000006.1"/>
</dbReference>
<dbReference type="EMBL" id="JBHSJF010000006">
    <property type="protein sequence ID" value="MFC5069153.1"/>
    <property type="molecule type" value="Genomic_DNA"/>
</dbReference>
<dbReference type="Pfam" id="PF13231">
    <property type="entry name" value="PMT_2"/>
    <property type="match status" value="1"/>
</dbReference>
<keyword evidence="1" id="KW-0472">Membrane</keyword>
<feature type="transmembrane region" description="Helical" evidence="1">
    <location>
        <begin position="21"/>
        <end position="45"/>
    </location>
</feature>
<keyword evidence="4" id="KW-1185">Reference proteome</keyword>
<organism evidence="3 4">
    <name type="scientific">Flaviflagellibacter deserti</name>
    <dbReference type="NCBI Taxonomy" id="2267266"/>
    <lineage>
        <taxon>Bacteria</taxon>
        <taxon>Pseudomonadati</taxon>
        <taxon>Pseudomonadota</taxon>
        <taxon>Alphaproteobacteria</taxon>
        <taxon>Hyphomicrobiales</taxon>
        <taxon>Flaviflagellibacter</taxon>
    </lineage>
</organism>
<feature type="transmembrane region" description="Helical" evidence="1">
    <location>
        <begin position="215"/>
        <end position="239"/>
    </location>
</feature>
<reference evidence="4" key="1">
    <citation type="journal article" date="2019" name="Int. J. Syst. Evol. Microbiol.">
        <title>The Global Catalogue of Microorganisms (GCM) 10K type strain sequencing project: providing services to taxonomists for standard genome sequencing and annotation.</title>
        <authorList>
            <consortium name="The Broad Institute Genomics Platform"/>
            <consortium name="The Broad Institute Genome Sequencing Center for Infectious Disease"/>
            <person name="Wu L."/>
            <person name="Ma J."/>
        </authorList>
    </citation>
    <scope>NUCLEOTIDE SEQUENCE [LARGE SCALE GENOMIC DNA]</scope>
    <source>
        <strain evidence="4">CGMCC 1.16444</strain>
    </source>
</reference>
<dbReference type="GO" id="GO:0016757">
    <property type="term" value="F:glycosyltransferase activity"/>
    <property type="evidence" value="ECO:0007669"/>
    <property type="project" value="UniProtKB-KW"/>
</dbReference>
<evidence type="ECO:0000313" key="3">
    <source>
        <dbReference type="EMBL" id="MFC5069153.1"/>
    </source>
</evidence>
<protein>
    <submittedName>
        <fullName evidence="3">ArnT family glycosyltransferase</fullName>
        <ecNumber evidence="3">2.4.-.-</ecNumber>
    </submittedName>
</protein>
<dbReference type="Proteomes" id="UP001595796">
    <property type="component" value="Unassembled WGS sequence"/>
</dbReference>